<feature type="domain" description="MutL C-terminal dimerisation" evidence="2">
    <location>
        <begin position="309"/>
        <end position="504"/>
    </location>
</feature>
<dbReference type="InterPro" id="IPR014790">
    <property type="entry name" value="MutL_C"/>
</dbReference>
<dbReference type="InterPro" id="IPR042121">
    <property type="entry name" value="MutL_C_regsub"/>
</dbReference>
<dbReference type="RefSeq" id="XP_068353957.1">
    <property type="nucleotide sequence ID" value="XM_068493918.1"/>
</dbReference>
<evidence type="ECO:0000256" key="1">
    <source>
        <dbReference type="ARBA" id="ARBA00006082"/>
    </source>
</evidence>
<evidence type="ECO:0000313" key="4">
    <source>
        <dbReference type="Proteomes" id="UP000179807"/>
    </source>
</evidence>
<dbReference type="SUPFAM" id="SSF118116">
    <property type="entry name" value="DNA mismatch repair protein MutL"/>
    <property type="match status" value="1"/>
</dbReference>
<dbReference type="PANTHER" id="PTHR10073">
    <property type="entry name" value="DNA MISMATCH REPAIR PROTEIN MLH, PMS, MUTL"/>
    <property type="match status" value="1"/>
</dbReference>
<dbReference type="InterPro" id="IPR042120">
    <property type="entry name" value="MutL_C_dimsub"/>
</dbReference>
<accession>A0A1J4JU88</accession>
<comment type="similarity">
    <text evidence="1">Belongs to the DNA mismatch repair MutL/HexB family.</text>
</comment>
<dbReference type="GO" id="GO:0140664">
    <property type="term" value="F:ATP-dependent DNA damage sensor activity"/>
    <property type="evidence" value="ECO:0007669"/>
    <property type="project" value="InterPro"/>
</dbReference>
<dbReference type="Pfam" id="PF08676">
    <property type="entry name" value="MutL_C"/>
    <property type="match status" value="1"/>
</dbReference>
<organism evidence="3 4">
    <name type="scientific">Tritrichomonas foetus</name>
    <dbReference type="NCBI Taxonomy" id="1144522"/>
    <lineage>
        <taxon>Eukaryota</taxon>
        <taxon>Metamonada</taxon>
        <taxon>Parabasalia</taxon>
        <taxon>Tritrichomonadida</taxon>
        <taxon>Tritrichomonadidae</taxon>
        <taxon>Tritrichomonas</taxon>
    </lineage>
</organism>
<evidence type="ECO:0000313" key="3">
    <source>
        <dbReference type="EMBL" id="OHT00821.1"/>
    </source>
</evidence>
<gene>
    <name evidence="3" type="ORF">TRFO_07818</name>
</gene>
<protein>
    <recommendedName>
        <fullName evidence="2">MutL C-terminal dimerisation domain-containing protein</fullName>
    </recommendedName>
</protein>
<dbReference type="VEuPathDB" id="TrichDB:TRFO_07818"/>
<dbReference type="PANTHER" id="PTHR10073:SF47">
    <property type="entry name" value="DNA MISMATCH REPAIR PROTEIN MLH3"/>
    <property type="match status" value="1"/>
</dbReference>
<dbReference type="SMART" id="SM00853">
    <property type="entry name" value="MutL_C"/>
    <property type="match status" value="1"/>
</dbReference>
<dbReference type="Gene3D" id="3.30.565.10">
    <property type="entry name" value="Histidine kinase-like ATPase, C-terminal domain"/>
    <property type="match status" value="1"/>
</dbReference>
<dbReference type="OrthoDB" id="429932at2759"/>
<dbReference type="SUPFAM" id="SSF55874">
    <property type="entry name" value="ATPase domain of HSP90 chaperone/DNA topoisomerase II/histidine kinase"/>
    <property type="match status" value="1"/>
</dbReference>
<dbReference type="GO" id="GO:0032300">
    <property type="term" value="C:mismatch repair complex"/>
    <property type="evidence" value="ECO:0007669"/>
    <property type="project" value="InterPro"/>
</dbReference>
<dbReference type="EMBL" id="MLAK01000938">
    <property type="protein sequence ID" value="OHT00821.1"/>
    <property type="molecule type" value="Genomic_DNA"/>
</dbReference>
<dbReference type="InterPro" id="IPR037198">
    <property type="entry name" value="MutL_C_sf"/>
</dbReference>
<keyword evidence="4" id="KW-1185">Reference proteome</keyword>
<dbReference type="Proteomes" id="UP000179807">
    <property type="component" value="Unassembled WGS sequence"/>
</dbReference>
<comment type="caution">
    <text evidence="3">The sequence shown here is derived from an EMBL/GenBank/DDBJ whole genome shotgun (WGS) entry which is preliminary data.</text>
</comment>
<proteinExistence type="inferred from homology"/>
<dbReference type="GO" id="GO:0006298">
    <property type="term" value="P:mismatch repair"/>
    <property type="evidence" value="ECO:0007669"/>
    <property type="project" value="InterPro"/>
</dbReference>
<evidence type="ECO:0000259" key="2">
    <source>
        <dbReference type="SMART" id="SM00853"/>
    </source>
</evidence>
<reference evidence="3" key="1">
    <citation type="submission" date="2016-10" db="EMBL/GenBank/DDBJ databases">
        <authorList>
            <person name="Benchimol M."/>
            <person name="Almeida L.G."/>
            <person name="Vasconcelos A.T."/>
            <person name="Perreira-Neves A."/>
            <person name="Rosa I.A."/>
            <person name="Tasca T."/>
            <person name="Bogo M.R."/>
            <person name="de Souza W."/>
        </authorList>
    </citation>
    <scope>NUCLEOTIDE SEQUENCE [LARGE SCALE GENOMIC DNA]</scope>
    <source>
        <strain evidence="3">K</strain>
    </source>
</reference>
<dbReference type="GO" id="GO:0005524">
    <property type="term" value="F:ATP binding"/>
    <property type="evidence" value="ECO:0007669"/>
    <property type="project" value="InterPro"/>
</dbReference>
<dbReference type="InterPro" id="IPR036890">
    <property type="entry name" value="HATPase_C_sf"/>
</dbReference>
<dbReference type="AlphaFoldDB" id="A0A1J4JU88"/>
<dbReference type="GeneID" id="94828622"/>
<dbReference type="GO" id="GO:0016887">
    <property type="term" value="F:ATP hydrolysis activity"/>
    <property type="evidence" value="ECO:0007669"/>
    <property type="project" value="InterPro"/>
</dbReference>
<name>A0A1J4JU88_9EUKA</name>
<dbReference type="Gene3D" id="3.30.1540.20">
    <property type="entry name" value="MutL, C-terminal domain, dimerisation subdomain"/>
    <property type="match status" value="1"/>
</dbReference>
<dbReference type="InterPro" id="IPR038973">
    <property type="entry name" value="MutL/Mlh/Pms-like"/>
</dbReference>
<dbReference type="Gene3D" id="3.30.1370.100">
    <property type="entry name" value="MutL, C-terminal domain, regulatory subdomain"/>
    <property type="match status" value="1"/>
</dbReference>
<sequence>MIPSPDSSFPNHVSIAAELVMSSIDNNATSISIIYDLFHNTISVKDNSPGISKKDFYRVITQKSSCQSTHFKLRNFNRFYLLSKIANLDIQTRTADDLTSRRITIGKPQITSTLFQPGTEIIISSIFSKNPIKLSQVSDPKSKNDSLYKFKCFLNTISLNFLNIKFILNGYTINPTKCLYDRWRLITGQFLTLSSNNQTTFFTSKITFGFQFPFSHFMVNLYPASRLEIDGHEEKPIKNTIISIKAEIKEIEWEEEGLFLKISKSSTDLANSINSNSSISNLNFSSHVNIGVNFGQVFAGNEVLPKLRIIGIFQRSYIIAYLDEENKKVTHNIIKNHQELIHFNNLNPTFNKFQNLEERILKCNQILHSKGILNKPQKRVLYAIDQHAASERVNMEKLLNNVSDPFQSFELKNPMTVPFEPQKCLSHLALKKLERWGWKVRKVGEKWILYSIPAVEKYFVDDIAGMMEYAESVERGVDSEYPSCVLHAIQTRACKKSIRFGDVISNEEARALLLQLSKCKRPNYCAHGRTVFAPIMDIDNPNITYTPI</sequence>